<proteinExistence type="predicted"/>
<evidence type="ECO:0000313" key="2">
    <source>
        <dbReference type="EMBL" id="QNR95646.1"/>
    </source>
</evidence>
<dbReference type="EMBL" id="CP009124">
    <property type="protein sequence ID" value="QNR95646.1"/>
    <property type="molecule type" value="Genomic_DNA"/>
</dbReference>
<keyword evidence="3" id="KW-1185">Reference proteome</keyword>
<feature type="region of interest" description="Disordered" evidence="1">
    <location>
        <begin position="27"/>
        <end position="96"/>
    </location>
</feature>
<name>A0ABX6TPF8_STRLI</name>
<evidence type="ECO:0000313" key="3">
    <source>
        <dbReference type="Proteomes" id="UP000028682"/>
    </source>
</evidence>
<organism evidence="2 3">
    <name type="scientific">Streptomyces lividans TK24</name>
    <dbReference type="NCBI Taxonomy" id="457428"/>
    <lineage>
        <taxon>Bacteria</taxon>
        <taxon>Bacillati</taxon>
        <taxon>Actinomycetota</taxon>
        <taxon>Actinomycetes</taxon>
        <taxon>Kitasatosporales</taxon>
        <taxon>Streptomycetaceae</taxon>
        <taxon>Streptomyces</taxon>
    </lineage>
</organism>
<sequence>MGRPRVRVPSPAQRAGVAQGLEHLVGSADLNSGHPQLHAPPGARAAATSSAKRIPCRRPLDLGRPSSPRVPGAQAADTSFDRTVAGSNPVIDFGSV</sequence>
<protein>
    <submittedName>
        <fullName evidence="2">Uncharacterized protein</fullName>
    </submittedName>
</protein>
<reference evidence="3" key="1">
    <citation type="submission" date="2014-08" db="EMBL/GenBank/DDBJ databases">
        <title>Complete genome sequence of Streptomyces lividans TK24.</title>
        <authorList>
            <consortium name="StrepSynth"/>
            <person name="Ruckert C."/>
            <person name="Fridjonson O.H."/>
            <person name="Lambert C."/>
            <person name="van Wezel G.P."/>
            <person name="Bernaerts K."/>
            <person name="Anne J."/>
            <person name="Economou A."/>
            <person name="Kalinowski J."/>
        </authorList>
    </citation>
    <scope>NUCLEOTIDE SEQUENCE [LARGE SCALE GENOMIC DNA]</scope>
    <source>
        <strain evidence="3">TK24</strain>
    </source>
</reference>
<accession>A0ABX6TPF8</accession>
<evidence type="ECO:0000256" key="1">
    <source>
        <dbReference type="SAM" id="MobiDB-lite"/>
    </source>
</evidence>
<dbReference type="Proteomes" id="UP000028682">
    <property type="component" value="Chromosome"/>
</dbReference>
<gene>
    <name evidence="2" type="ORF">SLIV_28187</name>
</gene>